<evidence type="ECO:0000313" key="3">
    <source>
        <dbReference type="EMBL" id="SEM09682.1"/>
    </source>
</evidence>
<evidence type="ECO:0000256" key="1">
    <source>
        <dbReference type="PROSITE-ProRule" id="PRU00339"/>
    </source>
</evidence>
<feature type="chain" id="PRO_5011474275" evidence="2">
    <location>
        <begin position="25"/>
        <end position="586"/>
    </location>
</feature>
<dbReference type="InterPro" id="IPR019734">
    <property type="entry name" value="TPR_rpt"/>
</dbReference>
<dbReference type="EMBL" id="FOAF01000007">
    <property type="protein sequence ID" value="SEM09682.1"/>
    <property type="molecule type" value="Genomic_DNA"/>
</dbReference>
<dbReference type="Pfam" id="PF14559">
    <property type="entry name" value="TPR_19"/>
    <property type="match status" value="1"/>
</dbReference>
<dbReference type="STRING" id="407022.SAMN05661044_04228"/>
<dbReference type="PROSITE" id="PS50005">
    <property type="entry name" value="TPR"/>
    <property type="match status" value="2"/>
</dbReference>
<dbReference type="Gene3D" id="1.25.40.10">
    <property type="entry name" value="Tetratricopeptide repeat domain"/>
    <property type="match status" value="2"/>
</dbReference>
<proteinExistence type="predicted"/>
<sequence length="586" mass="65232">MKMIRRAAGLGLAIAFIASGASYAQSLKDAQVAIDAEQYAKAKSILKNLVQNKPKDAENYFYLGDIYLVTDYPDSAKTFFQQGLEADPKLNLNKVGLGAVALAQNNTAEAEKLFTEATEKAKKKDYLENLYVGRAYMNSNLEKPDYKKALTYLEKAKAANQKDALIPSSLGDAYFGLGDASNAYTNFRDAYDLDNTFTRARVQMAIISKQARAFPEAVQDLTKITQEHPEYAPAYRELAETYNAYAQFATKTEDYNSRIQEGMKFYKQYMDLTDYSLDSRMRYADFMIKAKDYKNLEEQANEMAKVDKVNPRILRYLGYAAYENGNYPSSQKALTDFLSKVEEARIIPDDYYFLGLSEIRVAADSASSTTDTTLLAQGVANLSKAVAKDTTWKLAEQLSGEAKKTFDAKNFALAGALFKAAAQAPKSKTYNYDLFYWGFSQYYNYALGLSKEPKPSKAILNDAIVAFDKVNEVAPDMAEAYLFKAKSYSLLDDDPQNPKGLAVPHYQKYLEVIGTKEPDVIQKAGRSRAEAHNVIAANLVNQEKYEEARQQLQQALEAEPGNAYATQTLEQLKPAAAGADAAAPKK</sequence>
<reference evidence="4" key="1">
    <citation type="submission" date="2016-10" db="EMBL/GenBank/DDBJ databases">
        <authorList>
            <person name="Varghese N."/>
            <person name="Submissions S."/>
        </authorList>
    </citation>
    <scope>NUCLEOTIDE SEQUENCE [LARGE SCALE GENOMIC DNA]</scope>
    <source>
        <strain evidence="4">DSM 18733</strain>
    </source>
</reference>
<keyword evidence="2" id="KW-0732">Signal</keyword>
<dbReference type="PANTHER" id="PTHR12558:SF13">
    <property type="entry name" value="CELL DIVISION CYCLE PROTEIN 27 HOMOLOG"/>
    <property type="match status" value="1"/>
</dbReference>
<dbReference type="OrthoDB" id="638548at2"/>
<dbReference type="Proteomes" id="UP000199421">
    <property type="component" value="Unassembled WGS sequence"/>
</dbReference>
<dbReference type="InterPro" id="IPR011990">
    <property type="entry name" value="TPR-like_helical_dom_sf"/>
</dbReference>
<feature type="repeat" description="TPR" evidence="1">
    <location>
        <begin position="529"/>
        <end position="562"/>
    </location>
</feature>
<keyword evidence="1" id="KW-0802">TPR repeat</keyword>
<organism evidence="3 4">
    <name type="scientific">Olivibacter domesticus</name>
    <name type="common">Pseudosphingobacterium domesticum</name>
    <dbReference type="NCBI Taxonomy" id="407022"/>
    <lineage>
        <taxon>Bacteria</taxon>
        <taxon>Pseudomonadati</taxon>
        <taxon>Bacteroidota</taxon>
        <taxon>Sphingobacteriia</taxon>
        <taxon>Sphingobacteriales</taxon>
        <taxon>Sphingobacteriaceae</taxon>
        <taxon>Olivibacter</taxon>
    </lineage>
</organism>
<name>A0A1H7VK93_OLID1</name>
<evidence type="ECO:0000256" key="2">
    <source>
        <dbReference type="SAM" id="SignalP"/>
    </source>
</evidence>
<dbReference type="AlphaFoldDB" id="A0A1H7VK93"/>
<feature type="repeat" description="TPR" evidence="1">
    <location>
        <begin position="57"/>
        <end position="90"/>
    </location>
</feature>
<dbReference type="Pfam" id="PF13181">
    <property type="entry name" value="TPR_8"/>
    <property type="match status" value="1"/>
</dbReference>
<evidence type="ECO:0000313" key="4">
    <source>
        <dbReference type="Proteomes" id="UP000199421"/>
    </source>
</evidence>
<dbReference type="SMART" id="SM00028">
    <property type="entry name" value="TPR"/>
    <property type="match status" value="5"/>
</dbReference>
<dbReference type="SUPFAM" id="SSF48452">
    <property type="entry name" value="TPR-like"/>
    <property type="match status" value="3"/>
</dbReference>
<gene>
    <name evidence="3" type="ORF">SAMN05661044_04228</name>
</gene>
<dbReference type="RefSeq" id="WP_093328564.1">
    <property type="nucleotide sequence ID" value="NZ_FOAF01000007.1"/>
</dbReference>
<feature type="signal peptide" evidence="2">
    <location>
        <begin position="1"/>
        <end position="24"/>
    </location>
</feature>
<protein>
    <submittedName>
        <fullName evidence="3">Tetratricopeptide repeat-containing protein</fullName>
    </submittedName>
</protein>
<accession>A0A1H7VK93</accession>
<dbReference type="PANTHER" id="PTHR12558">
    <property type="entry name" value="CELL DIVISION CYCLE 16,23,27"/>
    <property type="match status" value="1"/>
</dbReference>
<keyword evidence="4" id="KW-1185">Reference proteome</keyword>